<organism evidence="3 4">
    <name type="scientific">Hydnomerulius pinastri MD-312</name>
    <dbReference type="NCBI Taxonomy" id="994086"/>
    <lineage>
        <taxon>Eukaryota</taxon>
        <taxon>Fungi</taxon>
        <taxon>Dikarya</taxon>
        <taxon>Basidiomycota</taxon>
        <taxon>Agaricomycotina</taxon>
        <taxon>Agaricomycetes</taxon>
        <taxon>Agaricomycetidae</taxon>
        <taxon>Boletales</taxon>
        <taxon>Boletales incertae sedis</taxon>
        <taxon>Leucogyrophana</taxon>
    </lineage>
</organism>
<dbReference type="OrthoDB" id="205255at2759"/>
<feature type="domain" description="Glycolipid transfer protein" evidence="2">
    <location>
        <begin position="21"/>
        <end position="159"/>
    </location>
</feature>
<evidence type="ECO:0000259" key="2">
    <source>
        <dbReference type="Pfam" id="PF08718"/>
    </source>
</evidence>
<evidence type="ECO:0000313" key="3">
    <source>
        <dbReference type="EMBL" id="KIJ63435.1"/>
    </source>
</evidence>
<dbReference type="GO" id="GO:1902388">
    <property type="term" value="F:ceramide 1-phosphate transfer activity"/>
    <property type="evidence" value="ECO:0007669"/>
    <property type="project" value="TreeGrafter"/>
</dbReference>
<dbReference type="FunFam" id="1.10.3520.10:FF:000001">
    <property type="entry name" value="Pleckstrin domain-containing family A member 8"/>
    <property type="match status" value="1"/>
</dbReference>
<dbReference type="PANTHER" id="PTHR10219:SF25">
    <property type="entry name" value="PLECKSTRIN HOMOLOGY DOMAIN-CONTAINING FAMILY A MEMBER 8"/>
    <property type="match status" value="1"/>
</dbReference>
<proteinExistence type="predicted"/>
<keyword evidence="1" id="KW-0813">Transport</keyword>
<dbReference type="HOGENOM" id="CLU_079400_0_0_1"/>
<sequence length="203" mass="22505">MAPFLESVKSFADVPVTDDGVDTLTFLEAAEGVVSLFKLLDNPAFTPVVSDLRGNITKVHDRYSSHSSESSTLELLLASEAREKKRPATEGLMWLLRGLSFTCKALQTAQADEKTELSKAFTTGYEGSLKQHHNFVVKGVFAIAMKACPYRKDFYAKLASDPAGGPPVPQDKLNEELNKWLDALDKIVDRMRKLYKEKGYGEV</sequence>
<protein>
    <recommendedName>
        <fullName evidence="2">Glycolipid transfer protein domain-containing protein</fullName>
    </recommendedName>
</protein>
<name>A0A0C9VYJ6_9AGAM</name>
<dbReference type="GO" id="GO:0016020">
    <property type="term" value="C:membrane"/>
    <property type="evidence" value="ECO:0007669"/>
    <property type="project" value="TreeGrafter"/>
</dbReference>
<dbReference type="Proteomes" id="UP000053820">
    <property type="component" value="Unassembled WGS sequence"/>
</dbReference>
<dbReference type="Gene3D" id="1.10.3520.10">
    <property type="entry name" value="Glycolipid transfer protein"/>
    <property type="match status" value="1"/>
</dbReference>
<dbReference type="PANTHER" id="PTHR10219">
    <property type="entry name" value="GLYCOLIPID TRANSFER PROTEIN-RELATED"/>
    <property type="match status" value="1"/>
</dbReference>
<dbReference type="InterPro" id="IPR014830">
    <property type="entry name" value="Glycolipid_transfer_prot_dom"/>
</dbReference>
<dbReference type="InterPro" id="IPR036497">
    <property type="entry name" value="GLTP_sf"/>
</dbReference>
<dbReference type="EMBL" id="KN839851">
    <property type="protein sequence ID" value="KIJ63435.1"/>
    <property type="molecule type" value="Genomic_DNA"/>
</dbReference>
<dbReference type="AlphaFoldDB" id="A0A0C9VYJ6"/>
<reference evidence="3 4" key="1">
    <citation type="submission" date="2014-04" db="EMBL/GenBank/DDBJ databases">
        <title>Evolutionary Origins and Diversification of the Mycorrhizal Mutualists.</title>
        <authorList>
            <consortium name="DOE Joint Genome Institute"/>
            <consortium name="Mycorrhizal Genomics Consortium"/>
            <person name="Kohler A."/>
            <person name="Kuo A."/>
            <person name="Nagy L.G."/>
            <person name="Floudas D."/>
            <person name="Copeland A."/>
            <person name="Barry K.W."/>
            <person name="Cichocki N."/>
            <person name="Veneault-Fourrey C."/>
            <person name="LaButti K."/>
            <person name="Lindquist E.A."/>
            <person name="Lipzen A."/>
            <person name="Lundell T."/>
            <person name="Morin E."/>
            <person name="Murat C."/>
            <person name="Riley R."/>
            <person name="Ohm R."/>
            <person name="Sun H."/>
            <person name="Tunlid A."/>
            <person name="Henrissat B."/>
            <person name="Grigoriev I.V."/>
            <person name="Hibbett D.S."/>
            <person name="Martin F."/>
        </authorList>
    </citation>
    <scope>NUCLEOTIDE SEQUENCE [LARGE SCALE GENOMIC DNA]</scope>
    <source>
        <strain evidence="3 4">MD-312</strain>
    </source>
</reference>
<keyword evidence="4" id="KW-1185">Reference proteome</keyword>
<evidence type="ECO:0000313" key="4">
    <source>
        <dbReference type="Proteomes" id="UP000053820"/>
    </source>
</evidence>
<dbReference type="Pfam" id="PF08718">
    <property type="entry name" value="GLTP"/>
    <property type="match status" value="1"/>
</dbReference>
<dbReference type="GO" id="GO:1902387">
    <property type="term" value="F:ceramide 1-phosphate binding"/>
    <property type="evidence" value="ECO:0007669"/>
    <property type="project" value="TreeGrafter"/>
</dbReference>
<accession>A0A0C9VYJ6</accession>
<evidence type="ECO:0000256" key="1">
    <source>
        <dbReference type="ARBA" id="ARBA00022448"/>
    </source>
</evidence>
<dbReference type="SUPFAM" id="SSF110004">
    <property type="entry name" value="Glycolipid transfer protein, GLTP"/>
    <property type="match status" value="1"/>
</dbReference>
<dbReference type="GO" id="GO:0005829">
    <property type="term" value="C:cytosol"/>
    <property type="evidence" value="ECO:0007669"/>
    <property type="project" value="TreeGrafter"/>
</dbReference>
<gene>
    <name evidence="3" type="ORF">HYDPIDRAFT_92765</name>
</gene>